<dbReference type="RefSeq" id="WP_229638702.1">
    <property type="nucleotide sequence ID" value="NZ_JADWDC010000003.1"/>
</dbReference>
<organism evidence="2 3">
    <name type="scientific">Waterburya agarophytonicola KI4</name>
    <dbReference type="NCBI Taxonomy" id="2874699"/>
    <lineage>
        <taxon>Bacteria</taxon>
        <taxon>Bacillati</taxon>
        <taxon>Cyanobacteriota</taxon>
        <taxon>Cyanophyceae</taxon>
        <taxon>Pleurocapsales</taxon>
        <taxon>Hyellaceae</taxon>
        <taxon>Waterburya</taxon>
        <taxon>Waterburya agarophytonicola</taxon>
    </lineage>
</organism>
<protein>
    <submittedName>
        <fullName evidence="2">Fasciclin domain-containing protein</fullName>
    </submittedName>
</protein>
<evidence type="ECO:0000313" key="2">
    <source>
        <dbReference type="EMBL" id="MCC0175699.1"/>
    </source>
</evidence>
<dbReference type="PANTHER" id="PTHR10900:SF77">
    <property type="entry name" value="FI19380P1"/>
    <property type="match status" value="1"/>
</dbReference>
<evidence type="ECO:0000313" key="3">
    <source>
        <dbReference type="Proteomes" id="UP000729733"/>
    </source>
</evidence>
<comment type="caution">
    <text evidence="2">The sequence shown here is derived from an EMBL/GenBank/DDBJ whole genome shotgun (WGS) entry which is preliminary data.</text>
</comment>
<dbReference type="AlphaFoldDB" id="A0A964BLQ0"/>
<dbReference type="PANTHER" id="PTHR10900">
    <property type="entry name" value="PERIOSTIN-RELATED"/>
    <property type="match status" value="1"/>
</dbReference>
<accession>A0A964BLQ0</accession>
<proteinExistence type="predicted"/>
<dbReference type="Proteomes" id="UP000729733">
    <property type="component" value="Unassembled WGS sequence"/>
</dbReference>
<evidence type="ECO:0000259" key="1">
    <source>
        <dbReference type="PROSITE" id="PS50213"/>
    </source>
</evidence>
<reference evidence="2" key="1">
    <citation type="journal article" date="2021" name="Antonie Van Leeuwenhoek">
        <title>Draft genome and description of Waterburya agarophytonicola gen. nov. sp. nov. (Pleurocapsales, Cyanobacteria): a seaweed symbiont.</title>
        <authorList>
            <person name="Bonthond G."/>
            <person name="Shalygin S."/>
            <person name="Bayer T."/>
            <person name="Weinberger F."/>
        </authorList>
    </citation>
    <scope>NUCLEOTIDE SEQUENCE</scope>
    <source>
        <strain evidence="2">KI4</strain>
    </source>
</reference>
<dbReference type="SMART" id="SM00554">
    <property type="entry name" value="FAS1"/>
    <property type="match status" value="1"/>
</dbReference>
<dbReference type="Gene3D" id="2.30.180.10">
    <property type="entry name" value="FAS1 domain"/>
    <property type="match status" value="1"/>
</dbReference>
<sequence length="191" mass="20915">MLSRQLLKKLTLTIFATVSTYGISNIASAQSPFFYYPSASFFSPTASYYQSEDLGDLATIIQSGRFTTFNTNLQTAKLSEILSKKETLTVLAPTEEAFAALSPELQEKLSQPEILDRVLRYHMIEGIISDNDIKRREVATLLEQNSVKIGGVSGDNNQITVKLNDATASDPLLADNGVVIPIDKVLIPPSL</sequence>
<dbReference type="InterPro" id="IPR036378">
    <property type="entry name" value="FAS1_dom_sf"/>
</dbReference>
<dbReference type="PROSITE" id="PS50213">
    <property type="entry name" value="FAS1"/>
    <property type="match status" value="1"/>
</dbReference>
<dbReference type="SUPFAM" id="SSF82153">
    <property type="entry name" value="FAS1 domain"/>
    <property type="match status" value="1"/>
</dbReference>
<name>A0A964BLQ0_9CYAN</name>
<keyword evidence="3" id="KW-1185">Reference proteome</keyword>
<dbReference type="InterPro" id="IPR050904">
    <property type="entry name" value="Adhesion/Biosynth-related"/>
</dbReference>
<dbReference type="InterPro" id="IPR000782">
    <property type="entry name" value="FAS1_domain"/>
</dbReference>
<gene>
    <name evidence="2" type="ORF">I4641_01735</name>
</gene>
<dbReference type="EMBL" id="JADWDC010000003">
    <property type="protein sequence ID" value="MCC0175699.1"/>
    <property type="molecule type" value="Genomic_DNA"/>
</dbReference>
<dbReference type="Pfam" id="PF02469">
    <property type="entry name" value="Fasciclin"/>
    <property type="match status" value="1"/>
</dbReference>
<feature type="domain" description="FAS1" evidence="1">
    <location>
        <begin position="53"/>
        <end position="186"/>
    </location>
</feature>